<evidence type="ECO:0000256" key="2">
    <source>
        <dbReference type="ARBA" id="ARBA00023027"/>
    </source>
</evidence>
<evidence type="ECO:0000313" key="4">
    <source>
        <dbReference type="EMBL" id="RCK23978.1"/>
    </source>
</evidence>
<organism evidence="4 5">
    <name type="scientific">Thalassospira profundimaris</name>
    <dbReference type="NCBI Taxonomy" id="502049"/>
    <lineage>
        <taxon>Bacteria</taxon>
        <taxon>Pseudomonadati</taxon>
        <taxon>Pseudomonadota</taxon>
        <taxon>Alphaproteobacteria</taxon>
        <taxon>Rhodospirillales</taxon>
        <taxon>Thalassospiraceae</taxon>
        <taxon>Thalassospira</taxon>
    </lineage>
</organism>
<dbReference type="PANTHER" id="PTHR43333">
    <property type="entry name" value="2-HACID_DH_C DOMAIN-CONTAINING PROTEIN"/>
    <property type="match status" value="1"/>
</dbReference>
<name>A0A367VFI2_9PROT</name>
<feature type="domain" description="D-isomer specific 2-hydroxyacid dehydrogenase NAD-binding" evidence="3">
    <location>
        <begin position="104"/>
        <end position="277"/>
    </location>
</feature>
<dbReference type="Proteomes" id="UP000253061">
    <property type="component" value="Unassembled WGS sequence"/>
</dbReference>
<keyword evidence="1" id="KW-0560">Oxidoreductase</keyword>
<keyword evidence="2" id="KW-0520">NAD</keyword>
<dbReference type="AlphaFoldDB" id="A0A367VFI2"/>
<accession>A0A367VFI2</accession>
<dbReference type="Pfam" id="PF02826">
    <property type="entry name" value="2-Hacid_dh_C"/>
    <property type="match status" value="1"/>
</dbReference>
<dbReference type="SUPFAM" id="SSF51735">
    <property type="entry name" value="NAD(P)-binding Rossmann-fold domains"/>
    <property type="match status" value="1"/>
</dbReference>
<sequence>MIGVLSCSRLDLRGIYGPHFEALAPELDLRLPDEIDRPEDVSFMVTFIPADDAFVAYPNLQAVYSIGAGVDAIMSCPSLPPGLPVHRVEDPDQARQMAGFATFHVLWHHRNMGNYLANQKAAHWERHLTGLSPRAQRIGVAGFGHMGRAVAKALVALGYPVASYSRSRPQPAEDGVTHYTAGAFDDFLAQSDILINVLPLTEQTKGLFGTNTLSKLPKGAALIHLGRGGQVDEAALMAALDRGHLSGASLDVFDSEPLPPEHPIWTHPKVFVTPHVASICEPQTTVLSIRRTQLQLVPLSA</sequence>
<dbReference type="CDD" id="cd12164">
    <property type="entry name" value="GDH_like_2"/>
    <property type="match status" value="1"/>
</dbReference>
<dbReference type="InterPro" id="IPR006140">
    <property type="entry name" value="D-isomer_DH_NAD-bd"/>
</dbReference>
<dbReference type="GO" id="GO:0051287">
    <property type="term" value="F:NAD binding"/>
    <property type="evidence" value="ECO:0007669"/>
    <property type="project" value="InterPro"/>
</dbReference>
<dbReference type="RefSeq" id="WP_062953601.1">
    <property type="nucleotide sequence ID" value="NZ_JPWB01000002.1"/>
</dbReference>
<evidence type="ECO:0000313" key="5">
    <source>
        <dbReference type="Proteomes" id="UP000253061"/>
    </source>
</evidence>
<evidence type="ECO:0000256" key="1">
    <source>
        <dbReference type="ARBA" id="ARBA00023002"/>
    </source>
</evidence>
<dbReference type="GO" id="GO:0016491">
    <property type="term" value="F:oxidoreductase activity"/>
    <property type="evidence" value="ECO:0007669"/>
    <property type="project" value="UniProtKB-KW"/>
</dbReference>
<gene>
    <name evidence="4" type="ORF">TH6_04450</name>
</gene>
<reference evidence="4 5" key="1">
    <citation type="submission" date="2014-07" db="EMBL/GenBank/DDBJ databases">
        <title>Draft genome sequence of Thalassospira profundimaris R8-17.</title>
        <authorList>
            <person name="Lai Q."/>
            <person name="Shao Z."/>
        </authorList>
    </citation>
    <scope>NUCLEOTIDE SEQUENCE [LARGE SCALE GENOMIC DNA]</scope>
    <source>
        <strain evidence="4 5">R8-17</strain>
    </source>
</reference>
<evidence type="ECO:0000259" key="3">
    <source>
        <dbReference type="Pfam" id="PF02826"/>
    </source>
</evidence>
<protein>
    <submittedName>
        <fullName evidence="4">Hydroxyacid dehydrogenase</fullName>
    </submittedName>
</protein>
<proteinExistence type="predicted"/>
<dbReference type="Gene3D" id="3.40.50.720">
    <property type="entry name" value="NAD(P)-binding Rossmann-like Domain"/>
    <property type="match status" value="2"/>
</dbReference>
<dbReference type="EMBL" id="JPWB01000002">
    <property type="protein sequence ID" value="RCK23978.1"/>
    <property type="molecule type" value="Genomic_DNA"/>
</dbReference>
<dbReference type="PANTHER" id="PTHR43333:SF1">
    <property type="entry name" value="D-ISOMER SPECIFIC 2-HYDROXYACID DEHYDROGENASE NAD-BINDING DOMAIN-CONTAINING PROTEIN"/>
    <property type="match status" value="1"/>
</dbReference>
<comment type="caution">
    <text evidence="4">The sequence shown here is derived from an EMBL/GenBank/DDBJ whole genome shotgun (WGS) entry which is preliminary data.</text>
</comment>
<dbReference type="InterPro" id="IPR036291">
    <property type="entry name" value="NAD(P)-bd_dom_sf"/>
</dbReference>